<dbReference type="Proteomes" id="UP001063166">
    <property type="component" value="Unassembled WGS sequence"/>
</dbReference>
<gene>
    <name evidence="2" type="ORF">LshimejAT787_1401710</name>
</gene>
<evidence type="ECO:0000256" key="1">
    <source>
        <dbReference type="SAM" id="MobiDB-lite"/>
    </source>
</evidence>
<keyword evidence="3" id="KW-1185">Reference proteome</keyword>
<evidence type="ECO:0000313" key="3">
    <source>
        <dbReference type="Proteomes" id="UP001063166"/>
    </source>
</evidence>
<evidence type="ECO:0000313" key="2">
    <source>
        <dbReference type="EMBL" id="GLB43659.1"/>
    </source>
</evidence>
<reference evidence="2" key="1">
    <citation type="submission" date="2022-07" db="EMBL/GenBank/DDBJ databases">
        <title>The genome of Lyophyllum shimeji provides insight into the initial evolution of ectomycorrhizal fungal genome.</title>
        <authorList>
            <person name="Kobayashi Y."/>
            <person name="Shibata T."/>
            <person name="Hirakawa H."/>
            <person name="Shigenobu S."/>
            <person name="Nishiyama T."/>
            <person name="Yamada A."/>
            <person name="Hasebe M."/>
            <person name="Kawaguchi M."/>
        </authorList>
    </citation>
    <scope>NUCLEOTIDE SEQUENCE</scope>
    <source>
        <strain evidence="2">AT787</strain>
    </source>
</reference>
<dbReference type="AlphaFoldDB" id="A0A9P3UQ96"/>
<organism evidence="2 3">
    <name type="scientific">Lyophyllum shimeji</name>
    <name type="common">Hon-shimeji</name>
    <name type="synonym">Tricholoma shimeji</name>
    <dbReference type="NCBI Taxonomy" id="47721"/>
    <lineage>
        <taxon>Eukaryota</taxon>
        <taxon>Fungi</taxon>
        <taxon>Dikarya</taxon>
        <taxon>Basidiomycota</taxon>
        <taxon>Agaricomycotina</taxon>
        <taxon>Agaricomycetes</taxon>
        <taxon>Agaricomycetidae</taxon>
        <taxon>Agaricales</taxon>
        <taxon>Tricholomatineae</taxon>
        <taxon>Lyophyllaceae</taxon>
        <taxon>Lyophyllum</taxon>
    </lineage>
</organism>
<feature type="region of interest" description="Disordered" evidence="1">
    <location>
        <begin position="31"/>
        <end position="52"/>
    </location>
</feature>
<comment type="caution">
    <text evidence="2">The sequence shown here is derived from an EMBL/GenBank/DDBJ whole genome shotgun (WGS) entry which is preliminary data.</text>
</comment>
<sequence length="71" mass="8098">MFSGTMPEDDYLHEASLPRLLPWNSEERWQDTGEPANLAPFNARHREHSNSATDTKISAASAFFRCIPCQF</sequence>
<proteinExistence type="predicted"/>
<dbReference type="EMBL" id="BRPK01000014">
    <property type="protein sequence ID" value="GLB43659.1"/>
    <property type="molecule type" value="Genomic_DNA"/>
</dbReference>
<protein>
    <submittedName>
        <fullName evidence="2">Uncharacterized protein</fullName>
    </submittedName>
</protein>
<accession>A0A9P3UQ96</accession>
<name>A0A9P3UQ96_LYOSH</name>